<name>A0ABD8AST0_PAEAM</name>
<evidence type="ECO:0000313" key="2">
    <source>
        <dbReference type="Proteomes" id="UP001364764"/>
    </source>
</evidence>
<dbReference type="CDD" id="cd16414">
    <property type="entry name" value="dndB_like"/>
    <property type="match status" value="1"/>
</dbReference>
<dbReference type="InterPro" id="IPR017642">
    <property type="entry name" value="DNA_S_mod_DndB"/>
</dbReference>
<dbReference type="NCBIfam" id="TIGR03187">
    <property type="entry name" value="DGQHR"/>
    <property type="match status" value="1"/>
</dbReference>
<dbReference type="GeneID" id="93479782"/>
<dbReference type="RefSeq" id="WP_338707397.1">
    <property type="nucleotide sequence ID" value="NZ_CP145892.1"/>
</dbReference>
<dbReference type="AlphaFoldDB" id="A0ABD8AST0"/>
<dbReference type="InterPro" id="IPR017601">
    <property type="entry name" value="DGQHR-contain_dom"/>
</dbReference>
<dbReference type="EMBL" id="CP145892">
    <property type="protein sequence ID" value="WWP20578.1"/>
    <property type="molecule type" value="Genomic_DNA"/>
</dbReference>
<dbReference type="Pfam" id="PF14072">
    <property type="entry name" value="DndB"/>
    <property type="match status" value="1"/>
</dbReference>
<proteinExistence type="predicted"/>
<gene>
    <name evidence="1" type="ORF">V6668_29915</name>
</gene>
<organism evidence="1 2">
    <name type="scientific">Paenibacillus amylolyticus</name>
    <dbReference type="NCBI Taxonomy" id="1451"/>
    <lineage>
        <taxon>Bacteria</taxon>
        <taxon>Bacillati</taxon>
        <taxon>Bacillota</taxon>
        <taxon>Bacilli</taxon>
        <taxon>Bacillales</taxon>
        <taxon>Paenibacillaceae</taxon>
        <taxon>Paenibacillus</taxon>
    </lineage>
</organism>
<dbReference type="Proteomes" id="UP001364764">
    <property type="component" value="Chromosome"/>
</dbReference>
<accession>A0ABD8AST0</accession>
<sequence>MSKISLKGTIDTINKSRTKGMMSTQIRVDDILQISKIDHRINRDLSYNRLPGLLKYFDKAESEIGIFLPALVFSFRENPIVKYNRATSTLELEEDDKLIVIDGQHRIKAMEKYVEKNKLNKDEQINFVSNFLTAQIYFGLSEEDERKLFSDINSNARRVSMSLVTQYDSRDIMNLLVQELHRTTSILKVVQIELNKSKILRPTNQAFSTGARFKTFISYLLFGKKTPNRKDEELIKSQYDEISSFLSKFFTMFFSVLPEVPGDVVKYVLGHEPIQNAIALYLNATIMSSDNEVIVWKEDWETETEQLEAIDWSVKNPEWNRWAITVNPVKGSYKGFVENITLEVTEFIIDKVG</sequence>
<evidence type="ECO:0000313" key="1">
    <source>
        <dbReference type="EMBL" id="WWP20578.1"/>
    </source>
</evidence>
<reference evidence="1 2" key="1">
    <citation type="submission" date="2024-02" db="EMBL/GenBank/DDBJ databases">
        <title>Complete sequences of two Paenibacillus sp. strains and one Lysinibacillus strain isolated from the environment on STAA medium highlight biotechnological potential.</title>
        <authorList>
            <person name="Attere S.A."/>
            <person name="Piche L.C."/>
            <person name="Intertaglia L."/>
            <person name="Lami R."/>
            <person name="Charette S.J."/>
            <person name="Vincent A.T."/>
        </authorList>
    </citation>
    <scope>NUCLEOTIDE SEQUENCE [LARGE SCALE GENOMIC DNA]</scope>
    <source>
        <strain evidence="1 2">Y5S-7</strain>
    </source>
</reference>
<protein>
    <submittedName>
        <fullName evidence="1">DNA sulfur modification protein DndB</fullName>
    </submittedName>
</protein>